<dbReference type="EMBL" id="JANBPG010004393">
    <property type="protein sequence ID" value="KAJ1876574.1"/>
    <property type="molecule type" value="Genomic_DNA"/>
</dbReference>
<comment type="caution">
    <text evidence="1">The sequence shown here is derived from an EMBL/GenBank/DDBJ whole genome shotgun (WGS) entry which is preliminary data.</text>
</comment>
<name>A0ACC1HV99_9FUNG</name>
<evidence type="ECO:0000313" key="1">
    <source>
        <dbReference type="EMBL" id="KAJ1876574.1"/>
    </source>
</evidence>
<accession>A0ACC1HV99</accession>
<proteinExistence type="predicted"/>
<evidence type="ECO:0000313" key="2">
    <source>
        <dbReference type="Proteomes" id="UP001150581"/>
    </source>
</evidence>
<reference evidence="1" key="1">
    <citation type="submission" date="2022-07" db="EMBL/GenBank/DDBJ databases">
        <title>Phylogenomic reconstructions and comparative analyses of Kickxellomycotina fungi.</title>
        <authorList>
            <person name="Reynolds N.K."/>
            <person name="Stajich J.E."/>
            <person name="Barry K."/>
            <person name="Grigoriev I.V."/>
            <person name="Crous P."/>
            <person name="Smith M.E."/>
        </authorList>
    </citation>
    <scope>NUCLEOTIDE SEQUENCE</scope>
    <source>
        <strain evidence="1">Benny 63K</strain>
    </source>
</reference>
<feature type="non-terminal residue" evidence="1">
    <location>
        <position position="142"/>
    </location>
</feature>
<organism evidence="1 2">
    <name type="scientific">Kickxella alabastrina</name>
    <dbReference type="NCBI Taxonomy" id="61397"/>
    <lineage>
        <taxon>Eukaryota</taxon>
        <taxon>Fungi</taxon>
        <taxon>Fungi incertae sedis</taxon>
        <taxon>Zoopagomycota</taxon>
        <taxon>Kickxellomycotina</taxon>
        <taxon>Kickxellomycetes</taxon>
        <taxon>Kickxellales</taxon>
        <taxon>Kickxellaceae</taxon>
        <taxon>Kickxella</taxon>
    </lineage>
</organism>
<protein>
    <submittedName>
        <fullName evidence="1">GINS complex subunit</fullName>
    </submittedName>
</protein>
<gene>
    <name evidence="1" type="primary">SLD5</name>
    <name evidence="1" type="ORF">LPJ66_012290</name>
</gene>
<sequence length="142" mass="16330">MNTDDLYSGGAALDSQLEPYSDITHYNSASATENNAMDTQQLSDNQAQEDEEDSDSIEEQEDEDDLSILMRSWINERSSPELLEYEGSALENLMELVDFQMQKIQTQQVPFIGNILKMDVDRIKYLVRSYLRTRLGKIEDHV</sequence>
<dbReference type="Proteomes" id="UP001150581">
    <property type="component" value="Unassembled WGS sequence"/>
</dbReference>
<keyword evidence="2" id="KW-1185">Reference proteome</keyword>